<evidence type="ECO:0000256" key="11">
    <source>
        <dbReference type="ARBA" id="ARBA00022842"/>
    </source>
</evidence>
<dbReference type="FunFam" id="3.30.420.10:FF:000032">
    <property type="entry name" value="Retrovirus-related Pol polyprotein from transposon 297-like Protein"/>
    <property type="match status" value="1"/>
</dbReference>
<evidence type="ECO:0000256" key="19">
    <source>
        <dbReference type="ARBA" id="ARBA00023268"/>
    </source>
</evidence>
<dbReference type="InterPro" id="IPR056924">
    <property type="entry name" value="SH3_Tf2-1"/>
</dbReference>
<keyword evidence="7" id="KW-0479">Metal-binding</keyword>
<dbReference type="GO" id="GO:0003723">
    <property type="term" value="F:RNA binding"/>
    <property type="evidence" value="ECO:0007669"/>
    <property type="project" value="UniProtKB-KW"/>
</dbReference>
<keyword evidence="9" id="KW-0255">Endonuclease</keyword>
<dbReference type="CDD" id="cd00303">
    <property type="entry name" value="retropepsin_like"/>
    <property type="match status" value="1"/>
</dbReference>
<dbReference type="GO" id="GO:0005739">
    <property type="term" value="C:mitochondrion"/>
    <property type="evidence" value="ECO:0007669"/>
    <property type="project" value="UniProtKB-SubCell"/>
</dbReference>
<dbReference type="GO" id="GO:0003964">
    <property type="term" value="F:RNA-directed DNA polymerase activity"/>
    <property type="evidence" value="ECO:0007669"/>
    <property type="project" value="UniProtKB-KW"/>
</dbReference>
<dbReference type="InterPro" id="IPR016197">
    <property type="entry name" value="Chromo-like_dom_sf"/>
</dbReference>
<keyword evidence="25" id="KW-1185">Reference proteome</keyword>
<dbReference type="SUPFAM" id="SSF53098">
    <property type="entry name" value="Ribonuclease H-like"/>
    <property type="match status" value="1"/>
</dbReference>
<dbReference type="GO" id="GO:0005634">
    <property type="term" value="C:nucleus"/>
    <property type="evidence" value="ECO:0007669"/>
    <property type="project" value="UniProtKB-ARBA"/>
</dbReference>
<dbReference type="HOGENOM" id="CLU_000384_38_1_1"/>
<dbReference type="InterPro" id="IPR001584">
    <property type="entry name" value="Integrase_cat-core"/>
</dbReference>
<dbReference type="GO" id="GO:0015074">
    <property type="term" value="P:DNA integration"/>
    <property type="evidence" value="ECO:0007669"/>
    <property type="project" value="UniProtKB-KW"/>
</dbReference>
<keyword evidence="5" id="KW-0548">Nucleotidyltransferase</keyword>
<dbReference type="Pfam" id="PF17919">
    <property type="entry name" value="RT_RNaseH_2"/>
    <property type="match status" value="1"/>
</dbReference>
<feature type="domain" description="Integrase catalytic" evidence="23">
    <location>
        <begin position="911"/>
        <end position="1085"/>
    </location>
</feature>
<dbReference type="GO" id="GO:0006310">
    <property type="term" value="P:DNA recombination"/>
    <property type="evidence" value="ECO:0007669"/>
    <property type="project" value="UniProtKB-KW"/>
</dbReference>
<dbReference type="SMART" id="SM00298">
    <property type="entry name" value="CHROMO"/>
    <property type="match status" value="1"/>
</dbReference>
<dbReference type="SUPFAM" id="SSF54160">
    <property type="entry name" value="Chromo domain-like"/>
    <property type="match status" value="1"/>
</dbReference>
<dbReference type="Gene3D" id="2.40.70.10">
    <property type="entry name" value="Acid Proteases"/>
    <property type="match status" value="1"/>
</dbReference>
<evidence type="ECO:0000256" key="6">
    <source>
        <dbReference type="ARBA" id="ARBA00022722"/>
    </source>
</evidence>
<evidence type="ECO:0000256" key="8">
    <source>
        <dbReference type="ARBA" id="ARBA00022750"/>
    </source>
</evidence>
<dbReference type="CDD" id="cd01647">
    <property type="entry name" value="RT_LTR"/>
    <property type="match status" value="1"/>
</dbReference>
<dbReference type="InterPro" id="IPR021109">
    <property type="entry name" value="Peptidase_aspartic_dom_sf"/>
</dbReference>
<accession>A0A0B4GN95</accession>
<keyword evidence="19" id="KW-0511">Multifunctional enzyme</keyword>
<keyword evidence="14" id="KW-0695">RNA-directed DNA polymerase</keyword>
<evidence type="ECO:0000256" key="14">
    <source>
        <dbReference type="ARBA" id="ARBA00022918"/>
    </source>
</evidence>
<keyword evidence="16" id="KW-0238">DNA-binding</keyword>
<dbReference type="Gene3D" id="1.10.340.70">
    <property type="match status" value="1"/>
</dbReference>
<comment type="subunit">
    <text evidence="2">Component of the NuA4 histone acetyltransferase complex.</text>
</comment>
<evidence type="ECO:0000256" key="17">
    <source>
        <dbReference type="ARBA" id="ARBA00023128"/>
    </source>
</evidence>
<dbReference type="Pfam" id="PF17921">
    <property type="entry name" value="Integrase_H2C2"/>
    <property type="match status" value="1"/>
</dbReference>
<name>A0A0B4GN95_METGA</name>
<dbReference type="InterPro" id="IPR043502">
    <property type="entry name" value="DNA/RNA_pol_sf"/>
</dbReference>
<evidence type="ECO:0000313" key="24">
    <source>
        <dbReference type="EMBL" id="KID81192.1"/>
    </source>
</evidence>
<evidence type="ECO:0000256" key="2">
    <source>
        <dbReference type="ARBA" id="ARBA00011353"/>
    </source>
</evidence>
<dbReference type="Pfam" id="PF00665">
    <property type="entry name" value="rve"/>
    <property type="match status" value="1"/>
</dbReference>
<feature type="domain" description="Chromo" evidence="21">
    <location>
        <begin position="1231"/>
        <end position="1291"/>
    </location>
</feature>
<evidence type="ECO:0000256" key="15">
    <source>
        <dbReference type="ARBA" id="ARBA00022932"/>
    </source>
</evidence>
<sequence length="1309" mass="150273">MVKTNSMLDSGATGKGFIDESFAHHNKFTFHKLRNRRRLNVVDGRPSSAGDITHVVKLNMEIKGHKEKMIFYVTKLGKYGVILGKPWLRDHNPNINWTTNTVTFNSDHCRKYCMEKGYYQLTVPGTPSLQPPTTTAIIPRPSMPRRVGAAAFHTLAQKRNVDVFSLSLYEIDKRLAELGIITETSTFVEPRAARYDAALTDIQKMNQQLQAHDRITPSNAGDQQTQEVRTSQRLAAEMYLSGASLADVRKALEPKALIDPATIVPRHYHENLKVFDQAEADKLPPHRDCDHEIKLHPGTTPPHGPLYGMSEDELLVLRKFLQENLDKGFIRASTSPAASPVLFAKKPGGGLRFCVDYRALNAITIKNRYPLPLIQETLSQLSQAKYFTKLDVVAAFNRIRIKEGQEWMTAFNTRYGLFESLVMPFGLSNAPATFQARINEVLRPFLDRFCTAYIDDILIYSNDLASHRLHVKSVLQALEAAGLQLDVRKCEFETTEVKYLGMIISTTGERMDPAKVDCLVNWETPTNVKNVQGFLGFSNFYRRFIKGFSRIVRPLVALTRKLVKWNWTSSCQEAFDTLKNSFTSAPILRHFDPTKEVFVECDASDFVSSGILSQEDDEGVLHPVAFMSKKYDPAECNYEIYDKELLAIVRCFECWRPELQGAHHPITVITDHANLRYFMTTKQLSRRQVRWSEFLSQFQFAIKSVPGKDNRKPDSLTRRSQDMPKDKDDDRIQYQHRSLLKPRNIDPSVQKELKIDPELSELFANLSWDQEIALCPAILDEVEPEPIDHKITRLLDKGYESDEWWMKIRDEMLKPHSIPHSKEVPLSECTINEGRLYFRERLYVPGELRTLLTQLAHDSVESGHPGKNKLYELISRSYWWPQLSADTKRFTRNCHGCLRNKSSRLKYQGTLKPLPIPLQRWRDLSVDFIGPLQPTPRGFNAVMVVVDRLSKDRHFTPCRTDMKAHDLAMLFVRDVWKLHGLPDSIVSDRGPLFISEFWKAVCHRLQTNVNLSTAYHPETEGQTENANSFLEQYLRQYVSFAQDDWDEWLPLAEFAARNVVNDSTGMSPFFANTGYHPRMSFGPPRVDPKPAPKDIADRCKEGNNFVAKMQEITDLLRTNLLSAQASQEKFANAHRSPAPAYRVGDMVLLSTRNINSARPIPKLDHKFIGPFRIERVLGSHTYQLKLPHELSSIHNSFHTNLLRPSPNDPLPRQHNPPPPPIALDERGEKLWAIDKILDSKRTKGKGFQYHILWRGFGREEATWEPLHNVVNAHIAIKEFEKRYRNKPRPTRRETRTARPQARRDVEETT</sequence>
<dbReference type="CDD" id="cd09274">
    <property type="entry name" value="RNase_HI_RT_Ty3"/>
    <property type="match status" value="1"/>
</dbReference>
<dbReference type="Gene3D" id="3.30.70.270">
    <property type="match status" value="2"/>
</dbReference>
<dbReference type="Proteomes" id="UP000031192">
    <property type="component" value="Unassembled WGS sequence"/>
</dbReference>
<dbReference type="InterPro" id="IPR043128">
    <property type="entry name" value="Rev_trsase/Diguanyl_cyclase"/>
</dbReference>
<evidence type="ECO:0000256" key="20">
    <source>
        <dbReference type="SAM" id="MobiDB-lite"/>
    </source>
</evidence>
<dbReference type="CDD" id="cd00024">
    <property type="entry name" value="CD_CSD"/>
    <property type="match status" value="1"/>
</dbReference>
<dbReference type="InterPro" id="IPR036397">
    <property type="entry name" value="RNaseH_sf"/>
</dbReference>
<dbReference type="PANTHER" id="PTHR37984">
    <property type="entry name" value="PROTEIN CBG26694"/>
    <property type="match status" value="1"/>
</dbReference>
<dbReference type="EMBL" id="AZNH01000185">
    <property type="protein sequence ID" value="KID81192.1"/>
    <property type="molecule type" value="Genomic_DNA"/>
</dbReference>
<dbReference type="InterPro" id="IPR041588">
    <property type="entry name" value="Integrase_H2C2"/>
</dbReference>
<dbReference type="InterPro" id="IPR000953">
    <property type="entry name" value="Chromo/chromo_shadow_dom"/>
</dbReference>
<feature type="compositionally biased region" description="Basic and acidic residues" evidence="20">
    <location>
        <begin position="1290"/>
        <end position="1309"/>
    </location>
</feature>
<proteinExistence type="predicted"/>
<evidence type="ECO:0000256" key="16">
    <source>
        <dbReference type="ARBA" id="ARBA00023125"/>
    </source>
</evidence>
<feature type="domain" description="Reverse transcriptase" evidence="22">
    <location>
        <begin position="325"/>
        <end position="504"/>
    </location>
</feature>
<keyword evidence="13" id="KW-0229">DNA integration</keyword>
<comment type="caution">
    <text evidence="24">The sequence shown here is derived from an EMBL/GenBank/DDBJ whole genome shotgun (WGS) entry which is preliminary data.</text>
</comment>
<evidence type="ECO:0000313" key="25">
    <source>
        <dbReference type="Proteomes" id="UP000031192"/>
    </source>
</evidence>
<dbReference type="InterPro" id="IPR041577">
    <property type="entry name" value="RT_RNaseH_2"/>
</dbReference>
<evidence type="ECO:0000256" key="4">
    <source>
        <dbReference type="ARBA" id="ARBA00022679"/>
    </source>
</evidence>
<dbReference type="GO" id="GO:0046872">
    <property type="term" value="F:metal ion binding"/>
    <property type="evidence" value="ECO:0007669"/>
    <property type="project" value="UniProtKB-KW"/>
</dbReference>
<dbReference type="GO" id="GO:0004519">
    <property type="term" value="F:endonuclease activity"/>
    <property type="evidence" value="ECO:0007669"/>
    <property type="project" value="UniProtKB-KW"/>
</dbReference>
<evidence type="ECO:0000259" key="22">
    <source>
        <dbReference type="PROSITE" id="PS50878"/>
    </source>
</evidence>
<dbReference type="Gene3D" id="3.30.420.10">
    <property type="entry name" value="Ribonuclease H-like superfamily/Ribonuclease H"/>
    <property type="match status" value="1"/>
</dbReference>
<keyword evidence="18" id="KW-0233">DNA recombination</keyword>
<protein>
    <submittedName>
        <fullName evidence="24">Retrotransposon nucleocapsid protein</fullName>
    </submittedName>
</protein>
<evidence type="ECO:0000256" key="7">
    <source>
        <dbReference type="ARBA" id="ARBA00022723"/>
    </source>
</evidence>
<dbReference type="PROSITE" id="PS50013">
    <property type="entry name" value="CHROMO_2"/>
    <property type="match status" value="1"/>
</dbReference>
<organism evidence="24 25">
    <name type="scientific">Metarhizium guizhouense (strain ARSEF 977)</name>
    <dbReference type="NCBI Taxonomy" id="1276136"/>
    <lineage>
        <taxon>Eukaryota</taxon>
        <taxon>Fungi</taxon>
        <taxon>Dikarya</taxon>
        <taxon>Ascomycota</taxon>
        <taxon>Pezizomycotina</taxon>
        <taxon>Sordariomycetes</taxon>
        <taxon>Hypocreomycetidae</taxon>
        <taxon>Hypocreales</taxon>
        <taxon>Clavicipitaceae</taxon>
        <taxon>Metarhizium</taxon>
    </lineage>
</organism>
<evidence type="ECO:0000256" key="13">
    <source>
        <dbReference type="ARBA" id="ARBA00022908"/>
    </source>
</evidence>
<evidence type="ECO:0000256" key="18">
    <source>
        <dbReference type="ARBA" id="ARBA00023172"/>
    </source>
</evidence>
<evidence type="ECO:0000259" key="21">
    <source>
        <dbReference type="PROSITE" id="PS50013"/>
    </source>
</evidence>
<keyword evidence="10" id="KW-0378">Hydrolase</keyword>
<dbReference type="Gene3D" id="3.10.10.10">
    <property type="entry name" value="HIV Type 1 Reverse Transcriptase, subunit A, domain 1"/>
    <property type="match status" value="1"/>
</dbReference>
<dbReference type="Pfam" id="PF24626">
    <property type="entry name" value="SH3_Tf2-1"/>
    <property type="match status" value="1"/>
</dbReference>
<feature type="region of interest" description="Disordered" evidence="20">
    <location>
        <begin position="706"/>
        <end position="732"/>
    </location>
</feature>
<dbReference type="Pfam" id="PF00385">
    <property type="entry name" value="Chromo"/>
    <property type="match status" value="1"/>
</dbReference>
<feature type="compositionally biased region" description="Pro residues" evidence="20">
    <location>
        <begin position="1206"/>
        <end position="1221"/>
    </location>
</feature>
<feature type="region of interest" description="Disordered" evidence="20">
    <location>
        <begin position="1198"/>
        <end position="1225"/>
    </location>
</feature>
<evidence type="ECO:0000256" key="3">
    <source>
        <dbReference type="ARBA" id="ARBA00022670"/>
    </source>
</evidence>
<keyword evidence="12" id="KW-0694">RNA-binding</keyword>
<keyword evidence="4" id="KW-0808">Transferase</keyword>
<dbReference type="InterPro" id="IPR012337">
    <property type="entry name" value="RNaseH-like_sf"/>
</dbReference>
<keyword evidence="15" id="KW-0239">DNA-directed DNA polymerase</keyword>
<feature type="region of interest" description="Disordered" evidence="20">
    <location>
        <begin position="1283"/>
        <end position="1309"/>
    </location>
</feature>
<dbReference type="InterPro" id="IPR050951">
    <property type="entry name" value="Retrovirus_Pol_polyprotein"/>
</dbReference>
<gene>
    <name evidence="24" type="ORF">MGU_11433</name>
</gene>
<dbReference type="GO" id="GO:0006338">
    <property type="term" value="P:chromatin remodeling"/>
    <property type="evidence" value="ECO:0007669"/>
    <property type="project" value="UniProtKB-ARBA"/>
</dbReference>
<evidence type="ECO:0000259" key="23">
    <source>
        <dbReference type="PROSITE" id="PS50994"/>
    </source>
</evidence>
<evidence type="ECO:0000256" key="9">
    <source>
        <dbReference type="ARBA" id="ARBA00022759"/>
    </source>
</evidence>
<dbReference type="PROSITE" id="PS50878">
    <property type="entry name" value="RT_POL"/>
    <property type="match status" value="1"/>
</dbReference>
<dbReference type="InterPro" id="IPR000477">
    <property type="entry name" value="RT_dom"/>
</dbReference>
<dbReference type="GO" id="GO:0003677">
    <property type="term" value="F:DNA binding"/>
    <property type="evidence" value="ECO:0007669"/>
    <property type="project" value="UniProtKB-KW"/>
</dbReference>
<keyword evidence="8" id="KW-0064">Aspartyl protease</keyword>
<dbReference type="Pfam" id="PF00078">
    <property type="entry name" value="RVT_1"/>
    <property type="match status" value="1"/>
</dbReference>
<dbReference type="Gene3D" id="2.40.50.40">
    <property type="match status" value="1"/>
</dbReference>
<reference evidence="24 25" key="1">
    <citation type="journal article" date="2014" name="Proc. Natl. Acad. Sci. U.S.A.">
        <title>Trajectory and genomic determinants of fungal-pathogen speciation and host adaptation.</title>
        <authorList>
            <person name="Hu X."/>
            <person name="Xiao G."/>
            <person name="Zheng P."/>
            <person name="Shang Y."/>
            <person name="Su Y."/>
            <person name="Zhang X."/>
            <person name="Liu X."/>
            <person name="Zhan S."/>
            <person name="St Leger R.J."/>
            <person name="Wang C."/>
        </authorList>
    </citation>
    <scope>NUCLEOTIDE SEQUENCE [LARGE SCALE GENOMIC DNA]</scope>
    <source>
        <strain evidence="24 25">ARSEF 977</strain>
    </source>
</reference>
<evidence type="ECO:0000256" key="10">
    <source>
        <dbReference type="ARBA" id="ARBA00022801"/>
    </source>
</evidence>
<keyword evidence="17" id="KW-0496">Mitochondrion</keyword>
<keyword evidence="6" id="KW-0540">Nuclease</keyword>
<dbReference type="PANTHER" id="PTHR37984:SF5">
    <property type="entry name" value="PROTEIN NYNRIN-LIKE"/>
    <property type="match status" value="1"/>
</dbReference>
<dbReference type="PROSITE" id="PS50994">
    <property type="entry name" value="INTEGRASE"/>
    <property type="match status" value="1"/>
</dbReference>
<evidence type="ECO:0000256" key="12">
    <source>
        <dbReference type="ARBA" id="ARBA00022884"/>
    </source>
</evidence>
<evidence type="ECO:0000256" key="1">
    <source>
        <dbReference type="ARBA" id="ARBA00004173"/>
    </source>
</evidence>
<evidence type="ECO:0000256" key="5">
    <source>
        <dbReference type="ARBA" id="ARBA00022695"/>
    </source>
</evidence>
<dbReference type="GO" id="GO:0006508">
    <property type="term" value="P:proteolysis"/>
    <property type="evidence" value="ECO:0007669"/>
    <property type="project" value="UniProtKB-KW"/>
</dbReference>
<keyword evidence="3" id="KW-0645">Protease</keyword>
<dbReference type="FunFam" id="3.30.70.270:FF:000020">
    <property type="entry name" value="Transposon Tf2-6 polyprotein-like Protein"/>
    <property type="match status" value="1"/>
</dbReference>
<dbReference type="SUPFAM" id="SSF56672">
    <property type="entry name" value="DNA/RNA polymerases"/>
    <property type="match status" value="1"/>
</dbReference>
<comment type="subcellular location">
    <subcellularLocation>
        <location evidence="1">Mitochondrion</location>
    </subcellularLocation>
</comment>
<dbReference type="GO" id="GO:0004190">
    <property type="term" value="F:aspartic-type endopeptidase activity"/>
    <property type="evidence" value="ECO:0007669"/>
    <property type="project" value="UniProtKB-KW"/>
</dbReference>
<dbReference type="GO" id="GO:0003887">
    <property type="term" value="F:DNA-directed DNA polymerase activity"/>
    <property type="evidence" value="ECO:0007669"/>
    <property type="project" value="UniProtKB-KW"/>
</dbReference>
<dbReference type="InterPro" id="IPR023780">
    <property type="entry name" value="Chromo_domain"/>
</dbReference>
<keyword evidence="11" id="KW-0460">Magnesium</keyword>